<dbReference type="InterPro" id="IPR011527">
    <property type="entry name" value="ABC1_TM_dom"/>
</dbReference>
<feature type="domain" description="ABC transmembrane type-1" evidence="11">
    <location>
        <begin position="21"/>
        <end position="299"/>
    </location>
</feature>
<dbReference type="PANTHER" id="PTHR24221">
    <property type="entry name" value="ATP-BINDING CASSETTE SUB-FAMILY B"/>
    <property type="match status" value="1"/>
</dbReference>
<evidence type="ECO:0000256" key="1">
    <source>
        <dbReference type="ARBA" id="ARBA00004651"/>
    </source>
</evidence>
<dbReference type="OrthoDB" id="9760776at2"/>
<dbReference type="InterPro" id="IPR027417">
    <property type="entry name" value="P-loop_NTPase"/>
</dbReference>
<dbReference type="Gene3D" id="3.40.50.300">
    <property type="entry name" value="P-loop containing nucleotide triphosphate hydrolases"/>
    <property type="match status" value="1"/>
</dbReference>
<evidence type="ECO:0000259" key="10">
    <source>
        <dbReference type="PROSITE" id="PS50893"/>
    </source>
</evidence>
<comment type="subcellular location">
    <subcellularLocation>
        <location evidence="1">Cell membrane</location>
        <topology evidence="1">Multi-pass membrane protein</topology>
    </subcellularLocation>
</comment>
<dbReference type="Proteomes" id="UP000184226">
    <property type="component" value="Unassembled WGS sequence"/>
</dbReference>
<feature type="transmembrane region" description="Helical" evidence="9">
    <location>
        <begin position="54"/>
        <end position="76"/>
    </location>
</feature>
<dbReference type="Pfam" id="PF00664">
    <property type="entry name" value="ABC_membrane"/>
    <property type="match status" value="1"/>
</dbReference>
<dbReference type="InterPro" id="IPR005898">
    <property type="entry name" value="Cyc_pep_transpt_SyrD/YojI"/>
</dbReference>
<evidence type="ECO:0000256" key="3">
    <source>
        <dbReference type="ARBA" id="ARBA00022692"/>
    </source>
</evidence>
<evidence type="ECO:0000256" key="7">
    <source>
        <dbReference type="ARBA" id="ARBA00023136"/>
    </source>
</evidence>
<dbReference type="GO" id="GO:0005886">
    <property type="term" value="C:plasma membrane"/>
    <property type="evidence" value="ECO:0007669"/>
    <property type="project" value="UniProtKB-SubCell"/>
</dbReference>
<keyword evidence="13" id="KW-1185">Reference proteome</keyword>
<evidence type="ECO:0000256" key="9">
    <source>
        <dbReference type="SAM" id="Phobius"/>
    </source>
</evidence>
<keyword evidence="6 9" id="KW-1133">Transmembrane helix</keyword>
<dbReference type="GO" id="GO:0140359">
    <property type="term" value="F:ABC-type transporter activity"/>
    <property type="evidence" value="ECO:0007669"/>
    <property type="project" value="InterPro"/>
</dbReference>
<dbReference type="AlphaFoldDB" id="A0A1M5W0Q2"/>
<feature type="region of interest" description="Disordered" evidence="8">
    <location>
        <begin position="542"/>
        <end position="561"/>
    </location>
</feature>
<organism evidence="12 13">
    <name type="scientific">Pollutimonas bauzanensis</name>
    <dbReference type="NCBI Taxonomy" id="658167"/>
    <lineage>
        <taxon>Bacteria</taxon>
        <taxon>Pseudomonadati</taxon>
        <taxon>Pseudomonadota</taxon>
        <taxon>Betaproteobacteria</taxon>
        <taxon>Burkholderiales</taxon>
        <taxon>Alcaligenaceae</taxon>
        <taxon>Pollutimonas</taxon>
    </lineage>
</organism>
<dbReference type="SUPFAM" id="SSF52540">
    <property type="entry name" value="P-loop containing nucleoside triphosphate hydrolases"/>
    <property type="match status" value="1"/>
</dbReference>
<dbReference type="InterPro" id="IPR003439">
    <property type="entry name" value="ABC_transporter-like_ATP-bd"/>
</dbReference>
<feature type="domain" description="ABC transporter" evidence="10">
    <location>
        <begin position="339"/>
        <end position="560"/>
    </location>
</feature>
<dbReference type="NCBIfam" id="TIGR01194">
    <property type="entry name" value="cyc_pep_trnsptr"/>
    <property type="match status" value="1"/>
</dbReference>
<sequence length="561" mass="61483">MSEHTSGLLRTVMHLLRPFWLVATLATLAGTASGLATASLLATINHSLHSSTGITNQLILTFVVLFVVTLVGEIISDIGNTLVGQRIIASLRNDLSAKILRAPIVEIERYQPHRMLTALNQDISTISNFTFGFSGFAIAVAVTLGCFAYMCWLSPIMFLVTVIAVALGSIATGWARSKGMRGFSITRDAEDQLQKHYRSIIEGAKELRMHRPRRIDMYTNKIQAATRRIVEAFMGGVVVFCAANAFGSALFFFVIGLLLVLHSDAASDQQATIGGFVLVLLYVKGPLTQIIGQFPMFARAQIAMKRLAELSQRFNSPETGLTLDEQHAGDGEGEAIKTIELRAVKFAFPAPEGGNAFVLGPIDLCLQAGEILFITGENGGGKTTLIKLLLGLYAPASGTILVNGVPLSDDRLDGYRQSFATIFSDYFLFDELSLPEGVLPDEAVKYLERLEIANKVTVKDGRFTTTDLSTGQRKRLALIHTWVEGRPLLVFDEWAADQDPEFRRVFYTEILPALKQQGRTVIAISHDDRYFHVADRRVTLRDGQMAENRDTATASAPQPVA</sequence>
<name>A0A1M5W0Q2_9BURK</name>
<dbReference type="GO" id="GO:0016887">
    <property type="term" value="F:ATP hydrolysis activity"/>
    <property type="evidence" value="ECO:0007669"/>
    <property type="project" value="InterPro"/>
</dbReference>
<dbReference type="EMBL" id="FQXE01000005">
    <property type="protein sequence ID" value="SHH81159.1"/>
    <property type="molecule type" value="Genomic_DNA"/>
</dbReference>
<proteinExistence type="predicted"/>
<accession>A0A1M5W0Q2</accession>
<reference evidence="12 13" key="1">
    <citation type="submission" date="2016-11" db="EMBL/GenBank/DDBJ databases">
        <authorList>
            <person name="Jaros S."/>
            <person name="Januszkiewicz K."/>
            <person name="Wedrychowicz H."/>
        </authorList>
    </citation>
    <scope>NUCLEOTIDE SEQUENCE [LARGE SCALE GENOMIC DNA]</scope>
    <source>
        <strain evidence="12 13">CGMCC 1.10190</strain>
    </source>
</reference>
<dbReference type="Pfam" id="PF00005">
    <property type="entry name" value="ABC_tran"/>
    <property type="match status" value="1"/>
</dbReference>
<dbReference type="SMART" id="SM00382">
    <property type="entry name" value="AAA"/>
    <property type="match status" value="1"/>
</dbReference>
<gene>
    <name evidence="12" type="ORF">SAMN04488135_10539</name>
</gene>
<dbReference type="InterPro" id="IPR036640">
    <property type="entry name" value="ABC1_TM_sf"/>
</dbReference>
<evidence type="ECO:0000313" key="13">
    <source>
        <dbReference type="Proteomes" id="UP000184226"/>
    </source>
</evidence>
<dbReference type="GO" id="GO:0005524">
    <property type="term" value="F:ATP binding"/>
    <property type="evidence" value="ECO:0007669"/>
    <property type="project" value="UniProtKB-KW"/>
</dbReference>
<dbReference type="PROSITE" id="PS50929">
    <property type="entry name" value="ABC_TM1F"/>
    <property type="match status" value="1"/>
</dbReference>
<feature type="transmembrane region" description="Helical" evidence="9">
    <location>
        <begin position="237"/>
        <end position="261"/>
    </location>
</feature>
<dbReference type="InterPro" id="IPR003593">
    <property type="entry name" value="AAA+_ATPase"/>
</dbReference>
<dbReference type="InterPro" id="IPR039421">
    <property type="entry name" value="Type_1_exporter"/>
</dbReference>
<evidence type="ECO:0000259" key="11">
    <source>
        <dbReference type="PROSITE" id="PS50929"/>
    </source>
</evidence>
<dbReference type="GO" id="GO:0015833">
    <property type="term" value="P:peptide transport"/>
    <property type="evidence" value="ECO:0007669"/>
    <property type="project" value="InterPro"/>
</dbReference>
<evidence type="ECO:0000256" key="5">
    <source>
        <dbReference type="ARBA" id="ARBA00022840"/>
    </source>
</evidence>
<dbReference type="CDD" id="cd03228">
    <property type="entry name" value="ABCC_MRP_Like"/>
    <property type="match status" value="1"/>
</dbReference>
<protein>
    <submittedName>
        <fullName evidence="12">Putative ATP-binding cassette transporter</fullName>
    </submittedName>
</protein>
<keyword evidence="2" id="KW-1003">Cell membrane</keyword>
<evidence type="ECO:0000256" key="8">
    <source>
        <dbReference type="SAM" id="MobiDB-lite"/>
    </source>
</evidence>
<evidence type="ECO:0000256" key="6">
    <source>
        <dbReference type="ARBA" id="ARBA00022989"/>
    </source>
</evidence>
<keyword evidence="3 9" id="KW-0812">Transmembrane</keyword>
<keyword evidence="5 12" id="KW-0067">ATP-binding</keyword>
<keyword evidence="7 9" id="KW-0472">Membrane</keyword>
<dbReference type="RefSeq" id="WP_073103157.1">
    <property type="nucleotide sequence ID" value="NZ_FQXE01000005.1"/>
</dbReference>
<evidence type="ECO:0000256" key="2">
    <source>
        <dbReference type="ARBA" id="ARBA00022475"/>
    </source>
</evidence>
<feature type="transmembrane region" description="Helical" evidence="9">
    <location>
        <begin position="273"/>
        <end position="297"/>
    </location>
</feature>
<dbReference type="STRING" id="658167.SAMN04488135_10539"/>
<feature type="transmembrane region" description="Helical" evidence="9">
    <location>
        <begin position="156"/>
        <end position="175"/>
    </location>
</feature>
<dbReference type="GO" id="GO:1904680">
    <property type="term" value="F:peptide transmembrane transporter activity"/>
    <property type="evidence" value="ECO:0007669"/>
    <property type="project" value="InterPro"/>
</dbReference>
<feature type="compositionally biased region" description="Polar residues" evidence="8">
    <location>
        <begin position="551"/>
        <end position="561"/>
    </location>
</feature>
<dbReference type="PANTHER" id="PTHR24221:SF654">
    <property type="entry name" value="ATP-BINDING CASSETTE SUB-FAMILY B MEMBER 6"/>
    <property type="match status" value="1"/>
</dbReference>
<feature type="transmembrane region" description="Helical" evidence="9">
    <location>
        <begin position="129"/>
        <end position="150"/>
    </location>
</feature>
<keyword evidence="4" id="KW-0547">Nucleotide-binding</keyword>
<dbReference type="PROSITE" id="PS50893">
    <property type="entry name" value="ABC_TRANSPORTER_2"/>
    <property type="match status" value="1"/>
</dbReference>
<evidence type="ECO:0000256" key="4">
    <source>
        <dbReference type="ARBA" id="ARBA00022741"/>
    </source>
</evidence>
<dbReference type="Gene3D" id="1.20.1560.10">
    <property type="entry name" value="ABC transporter type 1, transmembrane domain"/>
    <property type="match status" value="1"/>
</dbReference>
<evidence type="ECO:0000313" key="12">
    <source>
        <dbReference type="EMBL" id="SHH81159.1"/>
    </source>
</evidence>
<dbReference type="GO" id="GO:0034040">
    <property type="term" value="F:ATPase-coupled lipid transmembrane transporter activity"/>
    <property type="evidence" value="ECO:0007669"/>
    <property type="project" value="TreeGrafter"/>
</dbReference>
<dbReference type="SUPFAM" id="SSF90123">
    <property type="entry name" value="ABC transporter transmembrane region"/>
    <property type="match status" value="1"/>
</dbReference>